<name>A0A7S4M1A8_9EUKA</name>
<organism evidence="2">
    <name type="scientific">Prymnesium polylepis</name>
    <dbReference type="NCBI Taxonomy" id="72548"/>
    <lineage>
        <taxon>Eukaryota</taxon>
        <taxon>Haptista</taxon>
        <taxon>Haptophyta</taxon>
        <taxon>Prymnesiophyceae</taxon>
        <taxon>Prymnesiales</taxon>
        <taxon>Prymnesiaceae</taxon>
        <taxon>Prymnesium</taxon>
    </lineage>
</organism>
<proteinExistence type="predicted"/>
<accession>A0A7S4M1A8</accession>
<sequence length="105" mass="11476">MPRTRAPTKRANWGTRRVQGPSSPRYTLPPDACRTHARRANVGEQREPRRHVADVGRLRPLPPATVHLAGIGGRGGACAARMEYTSAHATVSDVAARTRVSKTMR</sequence>
<evidence type="ECO:0000313" key="2">
    <source>
        <dbReference type="EMBL" id="CAE2195292.1"/>
    </source>
</evidence>
<dbReference type="EMBL" id="HBKO01001288">
    <property type="protein sequence ID" value="CAE2195292.1"/>
    <property type="molecule type" value="Transcribed_RNA"/>
</dbReference>
<dbReference type="AlphaFoldDB" id="A0A7S4M1A8"/>
<protein>
    <submittedName>
        <fullName evidence="2">Uncharacterized protein</fullName>
    </submittedName>
</protein>
<gene>
    <name evidence="2" type="ORF">CPOL0286_LOCUS645</name>
</gene>
<reference evidence="2" key="1">
    <citation type="submission" date="2021-01" db="EMBL/GenBank/DDBJ databases">
        <authorList>
            <person name="Corre E."/>
            <person name="Pelletier E."/>
            <person name="Niang G."/>
            <person name="Scheremetjew M."/>
            <person name="Finn R."/>
            <person name="Kale V."/>
            <person name="Holt S."/>
            <person name="Cochrane G."/>
            <person name="Meng A."/>
            <person name="Brown T."/>
            <person name="Cohen L."/>
        </authorList>
    </citation>
    <scope>NUCLEOTIDE SEQUENCE</scope>
    <source>
        <strain evidence="2">UIO037</strain>
    </source>
</reference>
<evidence type="ECO:0000256" key="1">
    <source>
        <dbReference type="SAM" id="MobiDB-lite"/>
    </source>
</evidence>
<feature type="region of interest" description="Disordered" evidence="1">
    <location>
        <begin position="1"/>
        <end position="31"/>
    </location>
</feature>